<evidence type="ECO:0000256" key="1">
    <source>
        <dbReference type="SAM" id="MobiDB-lite"/>
    </source>
</evidence>
<organism evidence="2 3">
    <name type="scientific">Hemibagrus wyckioides</name>
    <dbReference type="NCBI Taxonomy" id="337641"/>
    <lineage>
        <taxon>Eukaryota</taxon>
        <taxon>Metazoa</taxon>
        <taxon>Chordata</taxon>
        <taxon>Craniata</taxon>
        <taxon>Vertebrata</taxon>
        <taxon>Euteleostomi</taxon>
        <taxon>Actinopterygii</taxon>
        <taxon>Neopterygii</taxon>
        <taxon>Teleostei</taxon>
        <taxon>Ostariophysi</taxon>
        <taxon>Siluriformes</taxon>
        <taxon>Bagridae</taxon>
        <taxon>Hemibagrus</taxon>
    </lineage>
</organism>
<dbReference type="AlphaFoldDB" id="A0A9D3SLN7"/>
<sequence>MEQAISCTAYYQTWRSVLNPQKGTISVHAVVTAERIVKQRRVSGVLTSRRRSASRAHTQPARHSAAIRVAAHWLRSAQRTSGVKAGLQMRERECQRCEVSVVRQERHHNAELQSTRSERSTQNVSVSLAQREPHACERTPLRAQRANWQEVQSHQQKGERSSLLQRRQPPCSVVTMQRSAVHQLQRG</sequence>
<gene>
    <name evidence="2" type="ORF">KOW79_013511</name>
</gene>
<feature type="compositionally biased region" description="Polar residues" evidence="1">
    <location>
        <begin position="174"/>
        <end position="187"/>
    </location>
</feature>
<dbReference type="EMBL" id="JAHKSW010000015">
    <property type="protein sequence ID" value="KAG7323809.1"/>
    <property type="molecule type" value="Genomic_DNA"/>
</dbReference>
<evidence type="ECO:0000313" key="3">
    <source>
        <dbReference type="Proteomes" id="UP000824219"/>
    </source>
</evidence>
<feature type="compositionally biased region" description="Polar residues" evidence="1">
    <location>
        <begin position="111"/>
        <end position="128"/>
    </location>
</feature>
<evidence type="ECO:0000313" key="2">
    <source>
        <dbReference type="EMBL" id="KAG7323809.1"/>
    </source>
</evidence>
<proteinExistence type="predicted"/>
<reference evidence="2 3" key="1">
    <citation type="submission" date="2021-06" db="EMBL/GenBank/DDBJ databases">
        <title>Chromosome-level genome assembly of the red-tail catfish (Hemibagrus wyckioides).</title>
        <authorList>
            <person name="Shao F."/>
        </authorList>
    </citation>
    <scope>NUCLEOTIDE SEQUENCE [LARGE SCALE GENOMIC DNA]</scope>
    <source>
        <strain evidence="2">EC202008001</strain>
        <tissue evidence="2">Blood</tissue>
    </source>
</reference>
<dbReference type="Proteomes" id="UP000824219">
    <property type="component" value="Linkage Group LG15"/>
</dbReference>
<protein>
    <submittedName>
        <fullName evidence="2">Uncharacterized protein</fullName>
    </submittedName>
</protein>
<comment type="caution">
    <text evidence="2">The sequence shown here is derived from an EMBL/GenBank/DDBJ whole genome shotgun (WGS) entry which is preliminary data.</text>
</comment>
<accession>A0A9D3SLN7</accession>
<keyword evidence="3" id="KW-1185">Reference proteome</keyword>
<feature type="compositionally biased region" description="Polar residues" evidence="1">
    <location>
        <begin position="146"/>
        <end position="155"/>
    </location>
</feature>
<name>A0A9D3SLN7_9TELE</name>
<feature type="region of interest" description="Disordered" evidence="1">
    <location>
        <begin position="106"/>
        <end position="187"/>
    </location>
</feature>
<feature type="compositionally biased region" description="Basic and acidic residues" evidence="1">
    <location>
        <begin position="131"/>
        <end position="140"/>
    </location>
</feature>